<protein>
    <submittedName>
        <fullName evidence="2">Uncharacterized protein</fullName>
    </submittedName>
</protein>
<dbReference type="VEuPathDB" id="VectorBase:GPAI005683"/>
<keyword evidence="3" id="KW-1185">Reference proteome</keyword>
<keyword evidence="1" id="KW-0472">Membrane</keyword>
<reference evidence="2" key="2">
    <citation type="submission" date="2020-05" db="UniProtKB">
        <authorList>
            <consortium name="EnsemblMetazoa"/>
        </authorList>
    </citation>
    <scope>IDENTIFICATION</scope>
    <source>
        <strain evidence="2">IAEA</strain>
    </source>
</reference>
<evidence type="ECO:0000256" key="1">
    <source>
        <dbReference type="SAM" id="Phobius"/>
    </source>
</evidence>
<organism evidence="2 3">
    <name type="scientific">Glossina pallidipes</name>
    <name type="common">Tsetse fly</name>
    <dbReference type="NCBI Taxonomy" id="7398"/>
    <lineage>
        <taxon>Eukaryota</taxon>
        <taxon>Metazoa</taxon>
        <taxon>Ecdysozoa</taxon>
        <taxon>Arthropoda</taxon>
        <taxon>Hexapoda</taxon>
        <taxon>Insecta</taxon>
        <taxon>Pterygota</taxon>
        <taxon>Neoptera</taxon>
        <taxon>Endopterygota</taxon>
        <taxon>Diptera</taxon>
        <taxon>Brachycera</taxon>
        <taxon>Muscomorpha</taxon>
        <taxon>Hippoboscoidea</taxon>
        <taxon>Glossinidae</taxon>
        <taxon>Glossina</taxon>
    </lineage>
</organism>
<accession>A0A1A9Z6W0</accession>
<dbReference type="AlphaFoldDB" id="A0A1A9Z6W0"/>
<name>A0A1A9Z6W0_GLOPL</name>
<proteinExistence type="predicted"/>
<keyword evidence="1" id="KW-1133">Transmembrane helix</keyword>
<keyword evidence="1" id="KW-0812">Transmembrane</keyword>
<reference evidence="3" key="1">
    <citation type="submission" date="2014-03" db="EMBL/GenBank/DDBJ databases">
        <authorList>
            <person name="Aksoy S."/>
            <person name="Warren W."/>
            <person name="Wilson R.K."/>
        </authorList>
    </citation>
    <scope>NUCLEOTIDE SEQUENCE [LARGE SCALE GENOMIC DNA]</scope>
    <source>
        <strain evidence="3">IAEA</strain>
    </source>
</reference>
<evidence type="ECO:0000313" key="2">
    <source>
        <dbReference type="EnsemblMetazoa" id="GPAI005683-PA"/>
    </source>
</evidence>
<dbReference type="Proteomes" id="UP000092445">
    <property type="component" value="Unassembled WGS sequence"/>
</dbReference>
<sequence>MEDKRFKVNRILLGAAFSREQDRLNVNNSTMFCVYTQFLLTAVYHLLKSILLLAKRSRDGTVCSKDPRQSCSAAGERRGRLHLGSHGSVRVQAHKLTSSQALRALQDSD</sequence>
<feature type="transmembrane region" description="Helical" evidence="1">
    <location>
        <begin position="29"/>
        <end position="47"/>
    </location>
</feature>
<dbReference type="EnsemblMetazoa" id="GPAI005683-RA">
    <property type="protein sequence ID" value="GPAI005683-PA"/>
    <property type="gene ID" value="GPAI005683"/>
</dbReference>
<evidence type="ECO:0000313" key="3">
    <source>
        <dbReference type="Proteomes" id="UP000092445"/>
    </source>
</evidence>